<evidence type="ECO:0000313" key="2">
    <source>
        <dbReference type="EMBL" id="MFC0253187.1"/>
    </source>
</evidence>
<feature type="region of interest" description="Disordered" evidence="1">
    <location>
        <begin position="31"/>
        <end position="51"/>
    </location>
</feature>
<keyword evidence="3" id="KW-1185">Reference proteome</keyword>
<sequence>MSAKLPALRAAWHAAARRNFQSWLDRGGFSQYEDQAQPMPDGDTQQVGTCS</sequence>
<protein>
    <submittedName>
        <fullName evidence="2">Uncharacterized protein</fullName>
    </submittedName>
</protein>
<dbReference type="EMBL" id="JBHLWP010000013">
    <property type="protein sequence ID" value="MFC0253187.1"/>
    <property type="molecule type" value="Genomic_DNA"/>
</dbReference>
<reference evidence="2 3" key="1">
    <citation type="submission" date="2024-09" db="EMBL/GenBank/DDBJ databases">
        <authorList>
            <person name="Sun Q."/>
            <person name="Mori K."/>
        </authorList>
    </citation>
    <scope>NUCLEOTIDE SEQUENCE [LARGE SCALE GENOMIC DNA]</scope>
    <source>
        <strain evidence="2 3">CCM 7792</strain>
    </source>
</reference>
<dbReference type="Proteomes" id="UP001589773">
    <property type="component" value="Unassembled WGS sequence"/>
</dbReference>
<evidence type="ECO:0000256" key="1">
    <source>
        <dbReference type="SAM" id="MobiDB-lite"/>
    </source>
</evidence>
<name>A0ABV6FIQ4_9BURK</name>
<comment type="caution">
    <text evidence="2">The sequence shown here is derived from an EMBL/GenBank/DDBJ whole genome shotgun (WGS) entry which is preliminary data.</text>
</comment>
<accession>A0ABV6FIQ4</accession>
<gene>
    <name evidence="2" type="ORF">ACFFJK_14900</name>
</gene>
<organism evidence="2 3">
    <name type="scientific">Massilia consociata</name>
    <dbReference type="NCBI Taxonomy" id="760117"/>
    <lineage>
        <taxon>Bacteria</taxon>
        <taxon>Pseudomonadati</taxon>
        <taxon>Pseudomonadota</taxon>
        <taxon>Betaproteobacteria</taxon>
        <taxon>Burkholderiales</taxon>
        <taxon>Oxalobacteraceae</taxon>
        <taxon>Telluria group</taxon>
        <taxon>Massilia</taxon>
    </lineage>
</organism>
<proteinExistence type="predicted"/>
<evidence type="ECO:0000313" key="3">
    <source>
        <dbReference type="Proteomes" id="UP001589773"/>
    </source>
</evidence>
<dbReference type="RefSeq" id="WP_379680175.1">
    <property type="nucleotide sequence ID" value="NZ_JBHLWP010000013.1"/>
</dbReference>